<dbReference type="InterPro" id="IPR036186">
    <property type="entry name" value="Serpin_sf"/>
</dbReference>
<feature type="domain" description="Serpin" evidence="3">
    <location>
        <begin position="79"/>
        <end position="441"/>
    </location>
</feature>
<dbReference type="GO" id="GO:0005615">
    <property type="term" value="C:extracellular space"/>
    <property type="evidence" value="ECO:0007669"/>
    <property type="project" value="InterPro"/>
</dbReference>
<gene>
    <name evidence="4" type="ORF">AAJ76_1000192213</name>
</gene>
<keyword evidence="5" id="KW-1185">Reference proteome</keyword>
<dbReference type="OrthoDB" id="9440847at2759"/>
<dbReference type="VEuPathDB" id="MicrosporidiaDB:NCER_101730"/>
<dbReference type="AlphaFoldDB" id="A0A0F9WVI9"/>
<dbReference type="InterPro" id="IPR000215">
    <property type="entry name" value="Serpin_fam"/>
</dbReference>
<dbReference type="Proteomes" id="UP000034350">
    <property type="component" value="Unassembled WGS sequence"/>
</dbReference>
<dbReference type="Gene3D" id="3.30.497.10">
    <property type="entry name" value="Antithrombin, subunit I, domain 2"/>
    <property type="match status" value="1"/>
</dbReference>
<dbReference type="SMR" id="A0A0F9WVI9"/>
<protein>
    <recommendedName>
        <fullName evidence="3">Serpin domain-containing protein</fullName>
    </recommendedName>
</protein>
<accession>A0A0F9WVI9</accession>
<evidence type="ECO:0000256" key="1">
    <source>
        <dbReference type="ARBA" id="ARBA00009500"/>
    </source>
</evidence>
<dbReference type="InterPro" id="IPR023796">
    <property type="entry name" value="Serpin_dom"/>
</dbReference>
<dbReference type="EMBL" id="JPQZ01000001">
    <property type="protein sequence ID" value="KKO76733.1"/>
    <property type="molecule type" value="Genomic_DNA"/>
</dbReference>
<evidence type="ECO:0000313" key="4">
    <source>
        <dbReference type="EMBL" id="KKO76733.1"/>
    </source>
</evidence>
<name>A0A0F9WVI9_9MICR</name>
<dbReference type="Pfam" id="PF00079">
    <property type="entry name" value="Serpin"/>
    <property type="match status" value="1"/>
</dbReference>
<organism evidence="4 5">
    <name type="scientific">Vairimorpha ceranae</name>
    <dbReference type="NCBI Taxonomy" id="40302"/>
    <lineage>
        <taxon>Eukaryota</taxon>
        <taxon>Fungi</taxon>
        <taxon>Fungi incertae sedis</taxon>
        <taxon>Microsporidia</taxon>
        <taxon>Nosematidae</taxon>
        <taxon>Vairimorpha</taxon>
    </lineage>
</organism>
<evidence type="ECO:0000313" key="5">
    <source>
        <dbReference type="Proteomes" id="UP000034350"/>
    </source>
</evidence>
<dbReference type="InterPro" id="IPR042185">
    <property type="entry name" value="Serpin_sf_2"/>
</dbReference>
<proteinExistence type="inferred from homology"/>
<sequence>MQKLLCFITKWSLESVEELSRYYDKLEAEFVSDCDFQKVLGSDDGSRADDFVKANEIREKSYKNCLLPKDHSDYKPHDTRLVEYCKYTNHTFMYSPLTLLRTLTMVSDDLALNVSLKNFFESQREDYETLVIKLRRLFDRIFEKYQPGFVTNYVAFVNERKGFTSESCEILTEKHAAKVKCVDFYMKEDAHRIVNEVSEELTGEAFFTDTDHQFLDRGIGFINTVVINARWVNEFDEKDSITKEFRLPYRRVYMEKMRQSGPFKVYRDKDVEVLEMEMMMGRKLCSFLIIQPLELEKQLIKTLQNFDKIIRKAFKYFKANRHETIDVEIPRLKITTVGNNDCITDYLNPETEMLRSYTTGKEAIVRKMYRFRHKVTLDLNEKGIGTEEGQASPERSRIRNLSEDKFNCNKPSIWCIVDRDGSDKGDYEDPLVLLVVKFVGPH</sequence>
<dbReference type="PANTHER" id="PTHR11461">
    <property type="entry name" value="SERINE PROTEASE INHIBITOR, SERPIN"/>
    <property type="match status" value="1"/>
</dbReference>
<dbReference type="SUPFAM" id="SSF56574">
    <property type="entry name" value="Serpins"/>
    <property type="match status" value="1"/>
</dbReference>
<dbReference type="GeneID" id="36318523"/>
<dbReference type="VEuPathDB" id="MicrosporidiaDB:G9O61_00g007550"/>
<dbReference type="VEuPathDB" id="MicrosporidiaDB:AAJ76_1000192213"/>
<reference evidence="4 5" key="1">
    <citation type="journal article" date="2015" name="Environ. Microbiol.">
        <title>Genome analyses suggest the presence of polyploidy and recent human-driven expansions in eight global populations of the honeybee pathogen Nosema ceranae.</title>
        <authorList>
            <person name="Pelin A."/>
            <person name="Selman M."/>
            <person name="Aris-Brosou S."/>
            <person name="Farinelli L."/>
            <person name="Corradi N."/>
        </authorList>
    </citation>
    <scope>NUCLEOTIDE SEQUENCE [LARGE SCALE GENOMIC DNA]</scope>
    <source>
        <strain evidence="4 5">PA08 1199</strain>
    </source>
</reference>
<evidence type="ECO:0000259" key="3">
    <source>
        <dbReference type="SMART" id="SM00093"/>
    </source>
</evidence>
<evidence type="ECO:0000256" key="2">
    <source>
        <dbReference type="RuleBase" id="RU000411"/>
    </source>
</evidence>
<comment type="similarity">
    <text evidence="1 2">Belongs to the serpin family.</text>
</comment>
<dbReference type="SMART" id="SM00093">
    <property type="entry name" value="SERPIN"/>
    <property type="match status" value="1"/>
</dbReference>
<dbReference type="InterPro" id="IPR042178">
    <property type="entry name" value="Serpin_sf_1"/>
</dbReference>
<dbReference type="GO" id="GO:0004867">
    <property type="term" value="F:serine-type endopeptidase inhibitor activity"/>
    <property type="evidence" value="ECO:0007669"/>
    <property type="project" value="InterPro"/>
</dbReference>
<dbReference type="RefSeq" id="XP_024332475.1">
    <property type="nucleotide sequence ID" value="XM_024473627.1"/>
</dbReference>
<comment type="caution">
    <text evidence="4">The sequence shown here is derived from an EMBL/GenBank/DDBJ whole genome shotgun (WGS) entry which is preliminary data.</text>
</comment>
<dbReference type="PANTHER" id="PTHR11461:SF211">
    <property type="entry name" value="GH10112P-RELATED"/>
    <property type="match status" value="1"/>
</dbReference>
<dbReference type="Gene3D" id="2.30.39.10">
    <property type="entry name" value="Alpha-1-antitrypsin, domain 1"/>
    <property type="match status" value="1"/>
</dbReference>